<protein>
    <recommendedName>
        <fullName evidence="3">MobA-like NTP transferase domain-containing protein</fullName>
    </recommendedName>
</protein>
<reference evidence="1 2" key="1">
    <citation type="journal article" date="2016" name="Nat. Commun.">
        <title>Thousands of microbial genomes shed light on interconnected biogeochemical processes in an aquifer system.</title>
        <authorList>
            <person name="Anantharaman K."/>
            <person name="Brown C.T."/>
            <person name="Hug L.A."/>
            <person name="Sharon I."/>
            <person name="Castelle C.J."/>
            <person name="Probst A.J."/>
            <person name="Thomas B.C."/>
            <person name="Singh A."/>
            <person name="Wilkins M.J."/>
            <person name="Karaoz U."/>
            <person name="Brodie E.L."/>
            <person name="Williams K.H."/>
            <person name="Hubbard S.S."/>
            <person name="Banfield J.F."/>
        </authorList>
    </citation>
    <scope>NUCLEOTIDE SEQUENCE [LARGE SCALE GENOMIC DNA]</scope>
</reference>
<evidence type="ECO:0000313" key="1">
    <source>
        <dbReference type="EMBL" id="OGZ94983.1"/>
    </source>
</evidence>
<sequence>MIVVGYRGYMIKEYVANEFPSLKVTFIENTDYAKTNKLHSWYLAKNFASSEKCIALDSDIVFHPHIIEMARDETDLSGAALYVGEITGGSDTLVVADVGGRVTAIGKDIIRDAATGTFTGIYVFSPGYSEVFFKKAGKIIQSGRENLFGYDVVNAIRRERGWSLRAVNVGSVPFAEIDHVHEVIGAEQKMSPHLM</sequence>
<accession>A0A1G2K703</accession>
<dbReference type="EMBL" id="MHQC01000020">
    <property type="protein sequence ID" value="OGZ94983.1"/>
    <property type="molecule type" value="Genomic_DNA"/>
</dbReference>
<dbReference type="AlphaFoldDB" id="A0A1G2K703"/>
<name>A0A1G2K703_9BACT</name>
<evidence type="ECO:0000313" key="2">
    <source>
        <dbReference type="Proteomes" id="UP000177152"/>
    </source>
</evidence>
<dbReference type="SUPFAM" id="SSF53448">
    <property type="entry name" value="Nucleotide-diphospho-sugar transferases"/>
    <property type="match status" value="1"/>
</dbReference>
<organism evidence="1 2">
    <name type="scientific">Candidatus Sungbacteria bacterium RIFCSPHIGHO2_01_FULL_47_32</name>
    <dbReference type="NCBI Taxonomy" id="1802264"/>
    <lineage>
        <taxon>Bacteria</taxon>
        <taxon>Candidatus Sungiibacteriota</taxon>
    </lineage>
</organism>
<dbReference type="Proteomes" id="UP000177152">
    <property type="component" value="Unassembled WGS sequence"/>
</dbReference>
<gene>
    <name evidence="1" type="ORF">A2633_05975</name>
</gene>
<comment type="caution">
    <text evidence="1">The sequence shown here is derived from an EMBL/GenBank/DDBJ whole genome shotgun (WGS) entry which is preliminary data.</text>
</comment>
<dbReference type="InterPro" id="IPR029044">
    <property type="entry name" value="Nucleotide-diphossugar_trans"/>
</dbReference>
<evidence type="ECO:0008006" key="3">
    <source>
        <dbReference type="Google" id="ProtNLM"/>
    </source>
</evidence>
<proteinExistence type="predicted"/>
<dbReference type="Gene3D" id="3.90.550.10">
    <property type="entry name" value="Spore Coat Polysaccharide Biosynthesis Protein SpsA, Chain A"/>
    <property type="match status" value="1"/>
</dbReference>